<feature type="compositionally biased region" description="Polar residues" evidence="1">
    <location>
        <begin position="17"/>
        <end position="28"/>
    </location>
</feature>
<dbReference type="EMBL" id="HBIZ01034960">
    <property type="protein sequence ID" value="CAE0769665.1"/>
    <property type="molecule type" value="Transcribed_RNA"/>
</dbReference>
<reference evidence="2" key="1">
    <citation type="submission" date="2021-01" db="EMBL/GenBank/DDBJ databases">
        <authorList>
            <person name="Corre E."/>
            <person name="Pelletier E."/>
            <person name="Niang G."/>
            <person name="Scheremetjew M."/>
            <person name="Finn R."/>
            <person name="Kale V."/>
            <person name="Holt S."/>
            <person name="Cochrane G."/>
            <person name="Meng A."/>
            <person name="Brown T."/>
            <person name="Cohen L."/>
        </authorList>
    </citation>
    <scope>NUCLEOTIDE SEQUENCE</scope>
    <source>
        <strain evidence="2">CCMP645</strain>
    </source>
</reference>
<evidence type="ECO:0000313" key="2">
    <source>
        <dbReference type="EMBL" id="CAE0769665.1"/>
    </source>
</evidence>
<proteinExistence type="predicted"/>
<sequence length="246" mass="25907">MSGSFEAAGRPLPRCQRPQTSSRQNSLPLTAAPACAHGGGTECVRMQKASLRHGSDNSRVNGSTASVCSATCTQAGSAAPAPAREACGSSGGAPMSKQLQCVEWFIDRVGAPLRWLEGDGLDKVSKWIEPVTLATPPQSGPATPTPVQEAPPQHAFIAVACVEAGTQDTHVWRFPSTATLAQVRDHAAATLFEQSDLVLFHVDGHLIESAHAFDTPLYRCTDSNSIDIVVQRLPAEGGAAFRKSSH</sequence>
<gene>
    <name evidence="2" type="ORF">PCAR00345_LOCUS22277</name>
</gene>
<accession>A0A7S4F3D1</accession>
<feature type="region of interest" description="Disordered" evidence="1">
    <location>
        <begin position="1"/>
        <end position="31"/>
    </location>
</feature>
<evidence type="ECO:0000256" key="1">
    <source>
        <dbReference type="SAM" id="MobiDB-lite"/>
    </source>
</evidence>
<name>A0A7S4F3D1_CHRCT</name>
<protein>
    <submittedName>
        <fullName evidence="2">Uncharacterized protein</fullName>
    </submittedName>
</protein>
<dbReference type="AlphaFoldDB" id="A0A7S4F3D1"/>
<organism evidence="2">
    <name type="scientific">Chrysotila carterae</name>
    <name type="common">Marine alga</name>
    <name type="synonym">Syracosphaera carterae</name>
    <dbReference type="NCBI Taxonomy" id="13221"/>
    <lineage>
        <taxon>Eukaryota</taxon>
        <taxon>Haptista</taxon>
        <taxon>Haptophyta</taxon>
        <taxon>Prymnesiophyceae</taxon>
        <taxon>Isochrysidales</taxon>
        <taxon>Isochrysidaceae</taxon>
        <taxon>Chrysotila</taxon>
    </lineage>
</organism>